<feature type="domain" description="RING-type" evidence="5">
    <location>
        <begin position="231"/>
        <end position="276"/>
    </location>
</feature>
<evidence type="ECO:0000256" key="3">
    <source>
        <dbReference type="ARBA" id="ARBA00022833"/>
    </source>
</evidence>
<dbReference type="InterPro" id="IPR000571">
    <property type="entry name" value="Znf_CCCH"/>
</dbReference>
<organism evidence="7 8">
    <name type="scientific">Aquatica leii</name>
    <dbReference type="NCBI Taxonomy" id="1421715"/>
    <lineage>
        <taxon>Eukaryota</taxon>
        <taxon>Metazoa</taxon>
        <taxon>Ecdysozoa</taxon>
        <taxon>Arthropoda</taxon>
        <taxon>Hexapoda</taxon>
        <taxon>Insecta</taxon>
        <taxon>Pterygota</taxon>
        <taxon>Neoptera</taxon>
        <taxon>Endopterygota</taxon>
        <taxon>Coleoptera</taxon>
        <taxon>Polyphaga</taxon>
        <taxon>Elateriformia</taxon>
        <taxon>Elateroidea</taxon>
        <taxon>Lampyridae</taxon>
        <taxon>Luciolinae</taxon>
        <taxon>Aquatica</taxon>
    </lineage>
</organism>
<feature type="domain" description="C3H1-type" evidence="6">
    <location>
        <begin position="66"/>
        <end position="92"/>
    </location>
</feature>
<evidence type="ECO:0000256" key="4">
    <source>
        <dbReference type="PROSITE-ProRule" id="PRU00723"/>
    </source>
</evidence>
<dbReference type="PROSITE" id="PS00518">
    <property type="entry name" value="ZF_RING_1"/>
    <property type="match status" value="1"/>
</dbReference>
<name>A0AAN7PP54_9COLE</name>
<accession>A0AAN7PP54</accession>
<evidence type="ECO:0000259" key="6">
    <source>
        <dbReference type="PROSITE" id="PS50103"/>
    </source>
</evidence>
<keyword evidence="1 4" id="KW-0479">Metal-binding</keyword>
<dbReference type="InterPro" id="IPR001841">
    <property type="entry name" value="Znf_RING"/>
</dbReference>
<dbReference type="AlphaFoldDB" id="A0AAN7PP54"/>
<proteinExistence type="predicted"/>
<keyword evidence="8" id="KW-1185">Reference proteome</keyword>
<evidence type="ECO:0000313" key="7">
    <source>
        <dbReference type="EMBL" id="KAK4885606.1"/>
    </source>
</evidence>
<dbReference type="Proteomes" id="UP001353858">
    <property type="component" value="Unassembled WGS sequence"/>
</dbReference>
<dbReference type="InterPro" id="IPR017907">
    <property type="entry name" value="Znf_RING_CS"/>
</dbReference>
<protein>
    <submittedName>
        <fullName evidence="7">Uncharacterized protein</fullName>
    </submittedName>
</protein>
<feature type="zinc finger region" description="C3H1-type" evidence="4">
    <location>
        <begin position="66"/>
        <end position="92"/>
    </location>
</feature>
<comment type="caution">
    <text evidence="7">The sequence shown here is derived from an EMBL/GenBank/DDBJ whole genome shotgun (WGS) entry which is preliminary data.</text>
</comment>
<dbReference type="SMART" id="SM00356">
    <property type="entry name" value="ZnF_C3H1"/>
    <property type="match status" value="2"/>
</dbReference>
<evidence type="ECO:0000256" key="2">
    <source>
        <dbReference type="ARBA" id="ARBA00022771"/>
    </source>
</evidence>
<dbReference type="Pfam" id="PF00642">
    <property type="entry name" value="zf-CCCH"/>
    <property type="match status" value="1"/>
</dbReference>
<dbReference type="EMBL" id="JARPUR010000001">
    <property type="protein sequence ID" value="KAK4885606.1"/>
    <property type="molecule type" value="Genomic_DNA"/>
</dbReference>
<dbReference type="GO" id="GO:0008270">
    <property type="term" value="F:zinc ion binding"/>
    <property type="evidence" value="ECO:0007669"/>
    <property type="project" value="UniProtKB-KW"/>
</dbReference>
<feature type="domain" description="C3H1-type" evidence="6">
    <location>
        <begin position="13"/>
        <end position="40"/>
    </location>
</feature>
<reference evidence="8" key="1">
    <citation type="submission" date="2023-01" db="EMBL/GenBank/DDBJ databases">
        <title>Key to firefly adult light organ development and bioluminescence: homeobox transcription factors regulate luciferase expression and transportation to peroxisome.</title>
        <authorList>
            <person name="Fu X."/>
        </authorList>
    </citation>
    <scope>NUCLEOTIDE SEQUENCE [LARGE SCALE GENOMIC DNA]</scope>
</reference>
<evidence type="ECO:0000259" key="5">
    <source>
        <dbReference type="PROSITE" id="PS50089"/>
    </source>
</evidence>
<dbReference type="Gene3D" id="4.10.1000.10">
    <property type="entry name" value="Zinc finger, CCCH-type"/>
    <property type="match status" value="1"/>
</dbReference>
<evidence type="ECO:0000313" key="8">
    <source>
        <dbReference type="Proteomes" id="UP001353858"/>
    </source>
</evidence>
<feature type="zinc finger region" description="C3H1-type" evidence="4">
    <location>
        <begin position="13"/>
        <end position="40"/>
    </location>
</feature>
<dbReference type="SUPFAM" id="SSF57850">
    <property type="entry name" value="RING/U-box"/>
    <property type="match status" value="1"/>
</dbReference>
<evidence type="ECO:0000256" key="1">
    <source>
        <dbReference type="ARBA" id="ARBA00022723"/>
    </source>
</evidence>
<keyword evidence="3 4" id="KW-0862">Zinc</keyword>
<keyword evidence="2 4" id="KW-0863">Zinc-finger</keyword>
<gene>
    <name evidence="7" type="ORF">RN001_001877</name>
</gene>
<sequence length="285" mass="33220">MLLTSFYVEFVFIKKLVFCKDYQNNKCRLWNNCRFVHCSKGEQALYEVSGSVSNNVLREIARLSVPKRVRCHDLDKGHCSRGDNCKYSHTLFKEDDLFSCPVCINVIMDGEMACFIQCNHVERIALYTFILNTCVCRKQSECRYHHKLLLCPKQCGSNTCKFFHLSVDLFVDLLTQKRPFPQTIQEELNRVAWVYLKEDAGKEYCSAILTGGQCTEFKCRRCYPQQGLPVCKRCSSFLTRGYTYRMNCHHLICKDCIEFLPVRADAILIYECPVCRKYGVPTKLY</sequence>
<dbReference type="PROSITE" id="PS50103">
    <property type="entry name" value="ZF_C3H1"/>
    <property type="match status" value="2"/>
</dbReference>
<dbReference type="PROSITE" id="PS50089">
    <property type="entry name" value="ZF_RING_2"/>
    <property type="match status" value="1"/>
</dbReference>